<dbReference type="Pfam" id="PF07915">
    <property type="entry name" value="PRKCSH"/>
    <property type="match status" value="1"/>
</dbReference>
<feature type="compositionally biased region" description="Low complexity" evidence="5">
    <location>
        <begin position="229"/>
        <end position="252"/>
    </location>
</feature>
<evidence type="ECO:0000256" key="5">
    <source>
        <dbReference type="SAM" id="MobiDB-lite"/>
    </source>
</evidence>
<dbReference type="InterPro" id="IPR045149">
    <property type="entry name" value="OS-9-like"/>
</dbReference>
<dbReference type="Gene3D" id="2.70.130.10">
    <property type="entry name" value="Mannose-6-phosphate receptor binding domain"/>
    <property type="match status" value="1"/>
</dbReference>
<organism evidence="7 8">
    <name type="scientific">Chlorella ohadii</name>
    <dbReference type="NCBI Taxonomy" id="2649997"/>
    <lineage>
        <taxon>Eukaryota</taxon>
        <taxon>Viridiplantae</taxon>
        <taxon>Chlorophyta</taxon>
        <taxon>core chlorophytes</taxon>
        <taxon>Trebouxiophyceae</taxon>
        <taxon>Chlorellales</taxon>
        <taxon>Chlorellaceae</taxon>
        <taxon>Chlorella clade</taxon>
        <taxon>Chlorella</taxon>
    </lineage>
</organism>
<dbReference type="InterPro" id="IPR009011">
    <property type="entry name" value="Man6P_isomerase_rcpt-bd_dom_sf"/>
</dbReference>
<dbReference type="InterPro" id="IPR012913">
    <property type="entry name" value="OS9-like_dom"/>
</dbReference>
<feature type="region of interest" description="Disordered" evidence="5">
    <location>
        <begin position="195"/>
        <end position="215"/>
    </location>
</feature>
<dbReference type="Proteomes" id="UP001205105">
    <property type="component" value="Unassembled WGS sequence"/>
</dbReference>
<feature type="compositionally biased region" description="Acidic residues" evidence="5">
    <location>
        <begin position="253"/>
        <end position="289"/>
    </location>
</feature>
<feature type="compositionally biased region" description="Low complexity" evidence="5">
    <location>
        <begin position="18"/>
        <end position="48"/>
    </location>
</feature>
<evidence type="ECO:0000259" key="6">
    <source>
        <dbReference type="PROSITE" id="PS51914"/>
    </source>
</evidence>
<dbReference type="AlphaFoldDB" id="A0AAD5DXE9"/>
<dbReference type="GO" id="GO:0030970">
    <property type="term" value="P:retrograde protein transport, ER to cytosol"/>
    <property type="evidence" value="ECO:0007669"/>
    <property type="project" value="TreeGrafter"/>
</dbReference>
<comment type="caution">
    <text evidence="7">The sequence shown here is derived from an EMBL/GenBank/DDBJ whole genome shotgun (WGS) entry which is preliminary data.</text>
</comment>
<feature type="region of interest" description="Disordered" evidence="5">
    <location>
        <begin position="229"/>
        <end position="289"/>
    </location>
</feature>
<gene>
    <name evidence="7" type="ORF">COHA_002288</name>
</gene>
<dbReference type="GO" id="GO:0030968">
    <property type="term" value="P:endoplasmic reticulum unfolded protein response"/>
    <property type="evidence" value="ECO:0007669"/>
    <property type="project" value="InterPro"/>
</dbReference>
<keyword evidence="4" id="KW-1015">Disulfide bond</keyword>
<evidence type="ECO:0000256" key="4">
    <source>
        <dbReference type="ARBA" id="ARBA00023157"/>
    </source>
</evidence>
<dbReference type="PANTHER" id="PTHR15414">
    <property type="entry name" value="OS-9-RELATED"/>
    <property type="match status" value="1"/>
</dbReference>
<accession>A0AAD5DXE9</accession>
<name>A0AAD5DXE9_9CHLO</name>
<protein>
    <recommendedName>
        <fullName evidence="6">MRH domain-containing protein</fullName>
    </recommendedName>
</protein>
<evidence type="ECO:0000256" key="1">
    <source>
        <dbReference type="ARBA" id="ARBA00004240"/>
    </source>
</evidence>
<keyword evidence="2" id="KW-0732">Signal</keyword>
<evidence type="ECO:0000256" key="3">
    <source>
        <dbReference type="ARBA" id="ARBA00022824"/>
    </source>
</evidence>
<proteinExistence type="predicted"/>
<sequence>MLDMRAANGTRYRCYIPEQQGEQQGGDADSSRESSSSRSSVSQAAEDSLFPRRSPSQLLEALTGHCFYRIEEYWTFELCYQKQLRQYHKEGSSVKAEYVLGKWSGGEEAQQEADKVQQYTGGDSCELTGRPREAEVRFTCGTGSDTLLVSVQEPSSCTYTLTITTPRLCKHPAFQQQQPPAALIQCHVLPEEGGGAEAGAGSCAAADSGPEHGSCAAGASVPVAADAVGDAASPAAGTAQPAATQEHAAAAADAEEEVEDEDEAEDEDIYADGEEEPAGAEADDDDPYL</sequence>
<feature type="domain" description="MRH" evidence="6">
    <location>
        <begin position="64"/>
        <end position="171"/>
    </location>
</feature>
<feature type="region of interest" description="Disordered" evidence="5">
    <location>
        <begin position="1"/>
        <end position="50"/>
    </location>
</feature>
<keyword evidence="8" id="KW-1185">Reference proteome</keyword>
<dbReference type="SUPFAM" id="SSF50911">
    <property type="entry name" value="Mannose 6-phosphate receptor domain"/>
    <property type="match status" value="1"/>
</dbReference>
<evidence type="ECO:0000256" key="2">
    <source>
        <dbReference type="ARBA" id="ARBA00022729"/>
    </source>
</evidence>
<keyword evidence="3" id="KW-0256">Endoplasmic reticulum</keyword>
<reference evidence="7" key="1">
    <citation type="submission" date="2020-11" db="EMBL/GenBank/DDBJ databases">
        <title>Chlorella ohadii genome sequencing and assembly.</title>
        <authorList>
            <person name="Murik O."/>
            <person name="Treves H."/>
            <person name="Kedem I."/>
            <person name="Shotland Y."/>
            <person name="Kaplan A."/>
        </authorList>
    </citation>
    <scope>NUCLEOTIDE SEQUENCE</scope>
    <source>
        <strain evidence="7">1</strain>
    </source>
</reference>
<evidence type="ECO:0000313" key="8">
    <source>
        <dbReference type="Proteomes" id="UP001205105"/>
    </source>
</evidence>
<feature type="compositionally biased region" description="Low complexity" evidence="5">
    <location>
        <begin position="199"/>
        <end position="208"/>
    </location>
</feature>
<dbReference type="InterPro" id="IPR044865">
    <property type="entry name" value="MRH_dom"/>
</dbReference>
<dbReference type="PROSITE" id="PS51914">
    <property type="entry name" value="MRH"/>
    <property type="match status" value="1"/>
</dbReference>
<dbReference type="EMBL" id="JADXDR010000033">
    <property type="protein sequence ID" value="KAI7844153.1"/>
    <property type="molecule type" value="Genomic_DNA"/>
</dbReference>
<dbReference type="PANTHER" id="PTHR15414:SF0">
    <property type="entry name" value="ENDOPLASMIC RETICULUM LECTIN 1"/>
    <property type="match status" value="1"/>
</dbReference>
<evidence type="ECO:0000313" key="7">
    <source>
        <dbReference type="EMBL" id="KAI7844153.1"/>
    </source>
</evidence>
<comment type="subcellular location">
    <subcellularLocation>
        <location evidence="1">Endoplasmic reticulum</location>
    </subcellularLocation>
</comment>
<dbReference type="GO" id="GO:0005788">
    <property type="term" value="C:endoplasmic reticulum lumen"/>
    <property type="evidence" value="ECO:0007669"/>
    <property type="project" value="TreeGrafter"/>
</dbReference>